<comment type="caution">
    <text evidence="2">The sequence shown here is derived from an EMBL/GenBank/DDBJ whole genome shotgun (WGS) entry which is preliminary data.</text>
</comment>
<dbReference type="Proteomes" id="UP000179243">
    <property type="component" value="Unassembled WGS sequence"/>
</dbReference>
<gene>
    <name evidence="2" type="ORF">A2519_09400</name>
</gene>
<protein>
    <recommendedName>
        <fullName evidence="1">Xylose isomerase-like TIM barrel domain-containing protein</fullName>
    </recommendedName>
</protein>
<name>A0A1F7FKA9_UNCRA</name>
<evidence type="ECO:0000259" key="1">
    <source>
        <dbReference type="Pfam" id="PF01261"/>
    </source>
</evidence>
<accession>A0A1F7FKA9</accession>
<dbReference type="Pfam" id="PF01261">
    <property type="entry name" value="AP_endonuc_2"/>
    <property type="match status" value="1"/>
</dbReference>
<dbReference type="InterPro" id="IPR036237">
    <property type="entry name" value="Xyl_isomerase-like_sf"/>
</dbReference>
<sequence>MQSDHHVPSEGTAFLFKNIFPFSLSVPSYIYPAGIKENILLLKDMVDEIELVLFESYDASNIPTPSDIREFKDIATDAGIRFNVHLPLDADLAHPEEGPRRHALDTVNEIIHSTWPLDPTTYTLHINKPEKQEHAQWLDTVQESLMHVQCPSRLVSIENLNYDLIEIGPVIESMDFSVCMDIGHLIVDKYDIASFFNHFRDRLTTIHLHGVDENGKDHLPLNVLPEETLFTIGETILEHDFKGTLSIEVFSYDHLMASGGILAWKALKNFTMRPQQGF</sequence>
<dbReference type="EMBL" id="MFYX01000013">
    <property type="protein sequence ID" value="OGK07155.1"/>
    <property type="molecule type" value="Genomic_DNA"/>
</dbReference>
<dbReference type="NCBIfam" id="NF041277">
    <property type="entry name" value="coba_remo_CbiR"/>
    <property type="match status" value="1"/>
</dbReference>
<organism evidence="2 3">
    <name type="scientific">Candidatus Raymondbacteria bacterium RIFOXYD12_FULL_49_13</name>
    <dbReference type="NCBI Taxonomy" id="1817890"/>
    <lineage>
        <taxon>Bacteria</taxon>
        <taxon>Raymondiibacteriota</taxon>
    </lineage>
</organism>
<dbReference type="Gene3D" id="3.20.20.150">
    <property type="entry name" value="Divalent-metal-dependent TIM barrel enzymes"/>
    <property type="match status" value="1"/>
</dbReference>
<evidence type="ECO:0000313" key="3">
    <source>
        <dbReference type="Proteomes" id="UP000179243"/>
    </source>
</evidence>
<feature type="domain" description="Xylose isomerase-like TIM barrel" evidence="1">
    <location>
        <begin position="47"/>
        <end position="253"/>
    </location>
</feature>
<dbReference type="AlphaFoldDB" id="A0A1F7FKA9"/>
<reference evidence="2 3" key="1">
    <citation type="journal article" date="2016" name="Nat. Commun.">
        <title>Thousands of microbial genomes shed light on interconnected biogeochemical processes in an aquifer system.</title>
        <authorList>
            <person name="Anantharaman K."/>
            <person name="Brown C.T."/>
            <person name="Hug L.A."/>
            <person name="Sharon I."/>
            <person name="Castelle C.J."/>
            <person name="Probst A.J."/>
            <person name="Thomas B.C."/>
            <person name="Singh A."/>
            <person name="Wilkins M.J."/>
            <person name="Karaoz U."/>
            <person name="Brodie E.L."/>
            <person name="Williams K.H."/>
            <person name="Hubbard S.S."/>
            <person name="Banfield J.F."/>
        </authorList>
    </citation>
    <scope>NUCLEOTIDE SEQUENCE [LARGE SCALE GENOMIC DNA]</scope>
</reference>
<evidence type="ECO:0000313" key="2">
    <source>
        <dbReference type="EMBL" id="OGK07155.1"/>
    </source>
</evidence>
<proteinExistence type="predicted"/>
<dbReference type="InterPro" id="IPR013022">
    <property type="entry name" value="Xyl_isomerase-like_TIM-brl"/>
</dbReference>
<dbReference type="SUPFAM" id="SSF51658">
    <property type="entry name" value="Xylose isomerase-like"/>
    <property type="match status" value="1"/>
</dbReference>